<evidence type="ECO:0000256" key="1">
    <source>
        <dbReference type="ARBA" id="ARBA00003943"/>
    </source>
</evidence>
<dbReference type="EC" id="7.1.1.1" evidence="2"/>
<evidence type="ECO:0000259" key="8">
    <source>
        <dbReference type="SMART" id="SM01002"/>
    </source>
</evidence>
<dbReference type="InterPro" id="IPR036291">
    <property type="entry name" value="NAD(P)-bd_dom_sf"/>
</dbReference>
<dbReference type="SUPFAM" id="SSF51735">
    <property type="entry name" value="NAD(P)-binding Rossmann-fold domains"/>
    <property type="match status" value="1"/>
</dbReference>
<organism evidence="10 11">
    <name type="scientific">Rhizobium lusitanum</name>
    <dbReference type="NCBI Taxonomy" id="293958"/>
    <lineage>
        <taxon>Bacteria</taxon>
        <taxon>Pseudomonadati</taxon>
        <taxon>Pseudomonadota</taxon>
        <taxon>Alphaproteobacteria</taxon>
        <taxon>Hyphomicrobiales</taxon>
        <taxon>Rhizobiaceae</taxon>
        <taxon>Rhizobium/Agrobacterium group</taxon>
        <taxon>Rhizobium</taxon>
    </lineage>
</organism>
<dbReference type="Pfam" id="PF01262">
    <property type="entry name" value="AlaDh_PNT_C"/>
    <property type="match status" value="1"/>
</dbReference>
<dbReference type="PANTHER" id="PTHR10160">
    <property type="entry name" value="NAD(P) TRANSHYDROGENASE"/>
    <property type="match status" value="1"/>
</dbReference>
<gene>
    <name evidence="10" type="ORF">GA0061101_1692</name>
</gene>
<evidence type="ECO:0000256" key="7">
    <source>
        <dbReference type="ARBA" id="ARBA00048202"/>
    </source>
</evidence>
<feature type="domain" description="Alanine dehydrogenase/pyridine nucleotide transhydrogenase NAD(H)-binding" evidence="8">
    <location>
        <begin position="128"/>
        <end position="290"/>
    </location>
</feature>
<dbReference type="GO" id="GO:0050661">
    <property type="term" value="F:NADP binding"/>
    <property type="evidence" value="ECO:0007669"/>
    <property type="project" value="TreeGrafter"/>
</dbReference>
<dbReference type="GO" id="GO:0008750">
    <property type="term" value="F:proton-translocating NAD(P)+ transhydrogenase activity"/>
    <property type="evidence" value="ECO:0007669"/>
    <property type="project" value="UniProtKB-EC"/>
</dbReference>
<dbReference type="AlphaFoldDB" id="A0A1C3XLY7"/>
<dbReference type="EMBL" id="FMAF01000069">
    <property type="protein sequence ID" value="SCB53267.1"/>
    <property type="molecule type" value="Genomic_DNA"/>
</dbReference>
<protein>
    <recommendedName>
        <fullName evidence="2">proton-translocating NAD(P)(+) transhydrogenase</fullName>
        <ecNumber evidence="2">7.1.1.1</ecNumber>
    </recommendedName>
</protein>
<sequence length="363" mass="38040">MPALTTRLERLGAALTLEANAGLAATFADTAYRDARIENDPKTVVSDADIVLAVQPPPADLVKAMKPGSVLISLLYGNSNLDTVAALKDRKVTAFAMEQIPRISRAQSMDVLSSQAALAGYYAPLLGAVHMPRILPMMTTAVGSLRAAKVLVMGLGVAGLSALATAHRLGAIMEGYDVRPETREQAESLGAKFVDTGVDARGEGGYARELTADEKAKVEQTLTRHIAEADMIITTASVPGRPAPKLISSAQVAAMKPGAVIVDLGAESGGNCEMTKPGDTVNVGAVTILGPLNVPSALAQHASDLYAKNILNLLDLLIKDGAIHLDFEDEVVAGTVATHDGKIRNEALRQIIETAFHSNHEVA</sequence>
<dbReference type="Pfam" id="PF05222">
    <property type="entry name" value="AlaDh_PNT_N"/>
    <property type="match status" value="1"/>
</dbReference>
<feature type="domain" description="Alanine dehydrogenase/pyridine nucleotide transhydrogenase N-terminal" evidence="9">
    <location>
        <begin position="2"/>
        <end position="119"/>
    </location>
</feature>
<name>A0A1C3XLY7_9HYPH</name>
<dbReference type="SMART" id="SM01002">
    <property type="entry name" value="AlaDh_PNT_C"/>
    <property type="match status" value="1"/>
</dbReference>
<keyword evidence="5" id="KW-1278">Translocase</keyword>
<dbReference type="Gene3D" id="3.40.50.720">
    <property type="entry name" value="NAD(P)-binding Rossmann-like Domain"/>
    <property type="match status" value="2"/>
</dbReference>
<dbReference type="InterPro" id="IPR007886">
    <property type="entry name" value="AlaDH/PNT_N"/>
</dbReference>
<dbReference type="GO" id="GO:0005886">
    <property type="term" value="C:plasma membrane"/>
    <property type="evidence" value="ECO:0007669"/>
    <property type="project" value="TreeGrafter"/>
</dbReference>
<dbReference type="GO" id="GO:0006740">
    <property type="term" value="P:NADPH regeneration"/>
    <property type="evidence" value="ECO:0007669"/>
    <property type="project" value="TreeGrafter"/>
</dbReference>
<keyword evidence="3" id="KW-0547">Nucleotide-binding</keyword>
<dbReference type="SUPFAM" id="SSF52283">
    <property type="entry name" value="Formate/glycerate dehydrogenase catalytic domain-like"/>
    <property type="match status" value="1"/>
</dbReference>
<dbReference type="Proteomes" id="UP000199205">
    <property type="component" value="Unassembled WGS sequence"/>
</dbReference>
<evidence type="ECO:0000313" key="11">
    <source>
        <dbReference type="Proteomes" id="UP000199205"/>
    </source>
</evidence>
<dbReference type="CDD" id="cd05304">
    <property type="entry name" value="Rubrum_tdh"/>
    <property type="match status" value="1"/>
</dbReference>
<comment type="function">
    <text evidence="1">The transhydrogenation between NADH and NADP is coupled to respiration and ATP hydrolysis and functions as a proton pump across the membrane.</text>
</comment>
<dbReference type="InterPro" id="IPR007698">
    <property type="entry name" value="AlaDH/PNT_NAD(H)-bd"/>
</dbReference>
<evidence type="ECO:0000256" key="6">
    <source>
        <dbReference type="ARBA" id="ARBA00023027"/>
    </source>
</evidence>
<dbReference type="PANTHER" id="PTHR10160:SF19">
    <property type="entry name" value="PROTON-TRANSLOCATING NAD(P)(+) TRANSHYDROGENASE"/>
    <property type="match status" value="1"/>
</dbReference>
<evidence type="ECO:0000256" key="3">
    <source>
        <dbReference type="ARBA" id="ARBA00022741"/>
    </source>
</evidence>
<dbReference type="SMART" id="SM01003">
    <property type="entry name" value="AlaDh_PNT_N"/>
    <property type="match status" value="1"/>
</dbReference>
<proteinExistence type="predicted"/>
<evidence type="ECO:0000256" key="5">
    <source>
        <dbReference type="ARBA" id="ARBA00022967"/>
    </source>
</evidence>
<evidence type="ECO:0000259" key="9">
    <source>
        <dbReference type="SMART" id="SM01003"/>
    </source>
</evidence>
<evidence type="ECO:0000313" key="10">
    <source>
        <dbReference type="EMBL" id="SCB53267.1"/>
    </source>
</evidence>
<keyword evidence="6" id="KW-0520">NAD</keyword>
<accession>A0A1C3XLY7</accession>
<evidence type="ECO:0000256" key="4">
    <source>
        <dbReference type="ARBA" id="ARBA00022857"/>
    </source>
</evidence>
<keyword evidence="4" id="KW-0521">NADP</keyword>
<comment type="catalytic activity">
    <reaction evidence="7">
        <text>NAD(+) + NADPH + H(+)(in) = NADH + NADP(+) + H(+)(out)</text>
        <dbReference type="Rhea" id="RHEA:47992"/>
        <dbReference type="ChEBI" id="CHEBI:15378"/>
        <dbReference type="ChEBI" id="CHEBI:57540"/>
        <dbReference type="ChEBI" id="CHEBI:57783"/>
        <dbReference type="ChEBI" id="CHEBI:57945"/>
        <dbReference type="ChEBI" id="CHEBI:58349"/>
        <dbReference type="EC" id="7.1.1.1"/>
    </reaction>
</comment>
<evidence type="ECO:0000256" key="2">
    <source>
        <dbReference type="ARBA" id="ARBA00012943"/>
    </source>
</evidence>
<reference evidence="10 11" key="1">
    <citation type="submission" date="2016-08" db="EMBL/GenBank/DDBJ databases">
        <authorList>
            <person name="Seilhamer J.J."/>
        </authorList>
    </citation>
    <scope>NUCLEOTIDE SEQUENCE [LARGE SCALE GENOMIC DNA]</scope>
    <source>
        <strain evidence="10 11">P1-7</strain>
    </source>
</reference>